<dbReference type="PANTHER" id="PTHR23322">
    <property type="entry name" value="FAS-ASSOCIATED PROTEIN"/>
    <property type="match status" value="1"/>
</dbReference>
<dbReference type="Proteomes" id="UP000193922">
    <property type="component" value="Unassembled WGS sequence"/>
</dbReference>
<dbReference type="GO" id="GO:0005634">
    <property type="term" value="C:nucleus"/>
    <property type="evidence" value="ECO:0007669"/>
    <property type="project" value="TreeGrafter"/>
</dbReference>
<feature type="region of interest" description="Disordered" evidence="1">
    <location>
        <begin position="46"/>
        <end position="68"/>
    </location>
</feature>
<dbReference type="Gene3D" id="1.10.8.10">
    <property type="entry name" value="DNA helicase RuvA subunit, C-terminal domain"/>
    <property type="match status" value="1"/>
</dbReference>
<feature type="domain" description="UAS" evidence="2">
    <location>
        <begin position="84"/>
        <end position="203"/>
    </location>
</feature>
<dbReference type="PANTHER" id="PTHR23322:SF6">
    <property type="entry name" value="UBX DOMAIN-CONTAINING PROTEIN 7"/>
    <property type="match status" value="1"/>
</dbReference>
<dbReference type="STRING" id="61395.A0A1Y1VXP3"/>
<evidence type="ECO:0000313" key="4">
    <source>
        <dbReference type="Proteomes" id="UP000193922"/>
    </source>
</evidence>
<dbReference type="InterPro" id="IPR050730">
    <property type="entry name" value="UBX_domain-protein"/>
</dbReference>
<feature type="region of interest" description="Disordered" evidence="1">
    <location>
        <begin position="248"/>
        <end position="292"/>
    </location>
</feature>
<dbReference type="Pfam" id="PF14555">
    <property type="entry name" value="UBA_4"/>
    <property type="match status" value="1"/>
</dbReference>
<comment type="caution">
    <text evidence="3">The sequence shown here is derived from an EMBL/GenBank/DDBJ whole genome shotgun (WGS) entry which is preliminary data.</text>
</comment>
<dbReference type="CDD" id="cd02958">
    <property type="entry name" value="UAS"/>
    <property type="match status" value="1"/>
</dbReference>
<feature type="compositionally biased region" description="Gly residues" evidence="1">
    <location>
        <begin position="59"/>
        <end position="68"/>
    </location>
</feature>
<dbReference type="GO" id="GO:0043161">
    <property type="term" value="P:proteasome-mediated ubiquitin-dependent protein catabolic process"/>
    <property type="evidence" value="ECO:0007669"/>
    <property type="project" value="TreeGrafter"/>
</dbReference>
<dbReference type="GeneID" id="63805390"/>
<dbReference type="InterPro" id="IPR006577">
    <property type="entry name" value="UAS"/>
</dbReference>
<reference evidence="3 4" key="1">
    <citation type="submission" date="2016-07" db="EMBL/GenBank/DDBJ databases">
        <title>Pervasive Adenine N6-methylation of Active Genes in Fungi.</title>
        <authorList>
            <consortium name="DOE Joint Genome Institute"/>
            <person name="Mondo S.J."/>
            <person name="Dannebaum R.O."/>
            <person name="Kuo R.C."/>
            <person name="Labutti K."/>
            <person name="Haridas S."/>
            <person name="Kuo A."/>
            <person name="Salamov A."/>
            <person name="Ahrendt S.R."/>
            <person name="Lipzen A."/>
            <person name="Sullivan W."/>
            <person name="Andreopoulos W.B."/>
            <person name="Clum A."/>
            <person name="Lindquist E."/>
            <person name="Daum C."/>
            <person name="Ramamoorthy G.K."/>
            <person name="Gryganskyi A."/>
            <person name="Culley D."/>
            <person name="Magnuson J.K."/>
            <person name="James T.Y."/>
            <person name="O'Malley M.A."/>
            <person name="Stajich J.E."/>
            <person name="Spatafora J.W."/>
            <person name="Visel A."/>
            <person name="Grigoriev I.V."/>
        </authorList>
    </citation>
    <scope>NUCLEOTIDE SEQUENCE [LARGE SCALE GENOMIC DNA]</scope>
    <source>
        <strain evidence="3 4">ATCC 12442</strain>
    </source>
</reference>
<gene>
    <name evidence="3" type="ORF">DL89DRAFT_270511</name>
</gene>
<organism evidence="3 4">
    <name type="scientific">Linderina pennispora</name>
    <dbReference type="NCBI Taxonomy" id="61395"/>
    <lineage>
        <taxon>Eukaryota</taxon>
        <taxon>Fungi</taxon>
        <taxon>Fungi incertae sedis</taxon>
        <taxon>Zoopagomycota</taxon>
        <taxon>Kickxellomycotina</taxon>
        <taxon>Kickxellomycetes</taxon>
        <taxon>Kickxellales</taxon>
        <taxon>Kickxellaceae</taxon>
        <taxon>Linderina</taxon>
    </lineage>
</organism>
<dbReference type="Gene3D" id="3.40.30.10">
    <property type="entry name" value="Glutaredoxin"/>
    <property type="match status" value="1"/>
</dbReference>
<dbReference type="InterPro" id="IPR036249">
    <property type="entry name" value="Thioredoxin-like_sf"/>
</dbReference>
<dbReference type="SUPFAM" id="SSF46934">
    <property type="entry name" value="UBA-like"/>
    <property type="match status" value="1"/>
</dbReference>
<dbReference type="GO" id="GO:0043130">
    <property type="term" value="F:ubiquitin binding"/>
    <property type="evidence" value="ECO:0007669"/>
    <property type="project" value="TreeGrafter"/>
</dbReference>
<name>A0A1Y1VXP3_9FUNG</name>
<dbReference type="SMART" id="SM00594">
    <property type="entry name" value="UAS"/>
    <property type="match status" value="1"/>
</dbReference>
<protein>
    <recommendedName>
        <fullName evidence="2">UAS domain-containing protein</fullName>
    </recommendedName>
</protein>
<evidence type="ECO:0000256" key="1">
    <source>
        <dbReference type="SAM" id="MobiDB-lite"/>
    </source>
</evidence>
<dbReference type="AlphaFoldDB" id="A0A1Y1VXP3"/>
<dbReference type="InterPro" id="IPR009060">
    <property type="entry name" value="UBA-like_sf"/>
</dbReference>
<keyword evidence="4" id="KW-1185">Reference proteome</keyword>
<dbReference type="OrthoDB" id="270602at2759"/>
<sequence length="371" mass="39619">MDDLVQNFCAVTGAEADVATGYLQVSDNNVEQAVSLYFENGGRPLQSHTSAPAASGPGSSEGLGSFAGGGEDSVRAPIAAQRDVLVADYGGGSYQSYGYARSSGGDGKWLLLNIQDVADFRCQALNRDIWKDELIKDIVAKNFVFLQIAVDTSEGGRLASLYNTQGEFPFIAIIDPKTGECQRVLSRFSRPNDFMDDVMSFLASSPAGAAGSSAAARATGGMRSSTRPVHEMTEEEQLAAAIAASELETHHEGTQDDPIDIVDSDDDFDSSSYSLPDADDMEVEDTSPSPVRLSAPQPAVDLGPDACHRFGPTVTRIQFRLPNGSRVSDKVLVLFQYLKASVAEAQSEVPEVLFMRSRLAKLVNASVTVDI</sequence>
<dbReference type="RefSeq" id="XP_040740034.1">
    <property type="nucleotide sequence ID" value="XM_040888742.1"/>
</dbReference>
<feature type="compositionally biased region" description="Acidic residues" evidence="1">
    <location>
        <begin position="255"/>
        <end position="269"/>
    </location>
</feature>
<dbReference type="EMBL" id="MCFD01000019">
    <property type="protein sequence ID" value="ORX65963.1"/>
    <property type="molecule type" value="Genomic_DNA"/>
</dbReference>
<dbReference type="SUPFAM" id="SSF52833">
    <property type="entry name" value="Thioredoxin-like"/>
    <property type="match status" value="1"/>
</dbReference>
<dbReference type="Pfam" id="PF13899">
    <property type="entry name" value="Thioredoxin_7"/>
    <property type="match status" value="1"/>
</dbReference>
<evidence type="ECO:0000259" key="2">
    <source>
        <dbReference type="SMART" id="SM00594"/>
    </source>
</evidence>
<accession>A0A1Y1VXP3</accession>
<evidence type="ECO:0000313" key="3">
    <source>
        <dbReference type="EMBL" id="ORX65963.1"/>
    </source>
</evidence>
<dbReference type="CDD" id="cd14348">
    <property type="entry name" value="UBA_p47"/>
    <property type="match status" value="1"/>
</dbReference>
<proteinExistence type="predicted"/>